<comment type="caution">
    <text evidence="3">The sequence shown here is derived from an EMBL/GenBank/DDBJ whole genome shotgun (WGS) entry which is preliminary data.</text>
</comment>
<evidence type="ECO:0000313" key="4">
    <source>
        <dbReference type="Proteomes" id="UP000801492"/>
    </source>
</evidence>
<sequence>MPSTTDLPVSQPAPAAERKALGAENCAKAVALVEDARSQRYMAGILNVSHSTIQRVLARFRETGRNIRRPG</sequence>
<dbReference type="EMBL" id="VTPC01006405">
    <property type="protein sequence ID" value="KAF2894946.1"/>
    <property type="molecule type" value="Genomic_DNA"/>
</dbReference>
<organism evidence="3 4">
    <name type="scientific">Ignelater luminosus</name>
    <name type="common">Cucubano</name>
    <name type="synonym">Pyrophorus luminosus</name>
    <dbReference type="NCBI Taxonomy" id="2038154"/>
    <lineage>
        <taxon>Eukaryota</taxon>
        <taxon>Metazoa</taxon>
        <taxon>Ecdysozoa</taxon>
        <taxon>Arthropoda</taxon>
        <taxon>Hexapoda</taxon>
        <taxon>Insecta</taxon>
        <taxon>Pterygota</taxon>
        <taxon>Neoptera</taxon>
        <taxon>Endopterygota</taxon>
        <taxon>Coleoptera</taxon>
        <taxon>Polyphaga</taxon>
        <taxon>Elateriformia</taxon>
        <taxon>Elateroidea</taxon>
        <taxon>Elateridae</taxon>
        <taxon>Agrypninae</taxon>
        <taxon>Pyrophorini</taxon>
        <taxon>Ignelater</taxon>
    </lineage>
</organism>
<dbReference type="InterPro" id="IPR009057">
    <property type="entry name" value="Homeodomain-like_sf"/>
</dbReference>
<comment type="subcellular location">
    <subcellularLocation>
        <location evidence="1">Nucleus</location>
    </subcellularLocation>
</comment>
<evidence type="ECO:0000313" key="3">
    <source>
        <dbReference type="EMBL" id="KAF2894946.1"/>
    </source>
</evidence>
<dbReference type="AlphaFoldDB" id="A0A8K0GDF2"/>
<keyword evidence="4" id="KW-1185">Reference proteome</keyword>
<reference evidence="3" key="1">
    <citation type="submission" date="2019-08" db="EMBL/GenBank/DDBJ databases">
        <title>The genome of the North American firefly Photinus pyralis.</title>
        <authorList>
            <consortium name="Photinus pyralis genome working group"/>
            <person name="Fallon T.R."/>
            <person name="Sander Lower S.E."/>
            <person name="Weng J.-K."/>
        </authorList>
    </citation>
    <scope>NUCLEOTIDE SEQUENCE</scope>
    <source>
        <strain evidence="3">TRF0915ILg1</strain>
        <tissue evidence="3">Whole body</tissue>
    </source>
</reference>
<evidence type="ECO:0000256" key="1">
    <source>
        <dbReference type="ARBA" id="ARBA00004123"/>
    </source>
</evidence>
<dbReference type="GO" id="GO:0005634">
    <property type="term" value="C:nucleus"/>
    <property type="evidence" value="ECO:0007669"/>
    <property type="project" value="UniProtKB-SubCell"/>
</dbReference>
<dbReference type="Proteomes" id="UP000801492">
    <property type="component" value="Unassembled WGS sequence"/>
</dbReference>
<protein>
    <submittedName>
        <fullName evidence="3">Uncharacterized protein</fullName>
    </submittedName>
</protein>
<feature type="region of interest" description="Disordered" evidence="2">
    <location>
        <begin position="1"/>
        <end position="20"/>
    </location>
</feature>
<gene>
    <name evidence="3" type="ORF">ILUMI_11228</name>
</gene>
<accession>A0A8K0GDF2</accession>
<proteinExistence type="predicted"/>
<dbReference type="SUPFAM" id="SSF46689">
    <property type="entry name" value="Homeodomain-like"/>
    <property type="match status" value="1"/>
</dbReference>
<dbReference type="OrthoDB" id="6778180at2759"/>
<evidence type="ECO:0000256" key="2">
    <source>
        <dbReference type="SAM" id="MobiDB-lite"/>
    </source>
</evidence>
<name>A0A8K0GDF2_IGNLU</name>